<evidence type="ECO:0000313" key="11">
    <source>
        <dbReference type="EMBL" id="PSR54216.1"/>
    </source>
</evidence>
<keyword evidence="6 7" id="KW-0472">Membrane</keyword>
<keyword evidence="4 7" id="KW-0812">Transmembrane</keyword>
<evidence type="ECO:0000256" key="2">
    <source>
        <dbReference type="ARBA" id="ARBA00008017"/>
    </source>
</evidence>
<dbReference type="Gene3D" id="1.10.287.1260">
    <property type="match status" value="1"/>
</dbReference>
<evidence type="ECO:0000256" key="7">
    <source>
        <dbReference type="SAM" id="Phobius"/>
    </source>
</evidence>
<comment type="similarity">
    <text evidence="2">Belongs to the MscS (TC 1.A.23) family.</text>
</comment>
<dbReference type="Gene3D" id="2.30.30.60">
    <property type="match status" value="1"/>
</dbReference>
<dbReference type="SUPFAM" id="SSF82689">
    <property type="entry name" value="Mechanosensitive channel protein MscS (YggB), C-terminal domain"/>
    <property type="match status" value="1"/>
</dbReference>
<protein>
    <submittedName>
        <fullName evidence="11">Mechanosensitive ion channel protein MscS</fullName>
    </submittedName>
</protein>
<comment type="caution">
    <text evidence="11">The sequence shown here is derived from an EMBL/GenBank/DDBJ whole genome shotgun (WGS) entry which is preliminary data.</text>
</comment>
<dbReference type="AlphaFoldDB" id="A0A2T2YFB8"/>
<evidence type="ECO:0000313" key="12">
    <source>
        <dbReference type="Proteomes" id="UP000240357"/>
    </source>
</evidence>
<dbReference type="OrthoDB" id="9809206at2"/>
<dbReference type="InterPro" id="IPR045275">
    <property type="entry name" value="MscS_archaea/bacteria_type"/>
</dbReference>
<dbReference type="Proteomes" id="UP000240357">
    <property type="component" value="Unassembled WGS sequence"/>
</dbReference>
<reference evidence="11 12" key="1">
    <citation type="submission" date="2018-03" db="EMBL/GenBank/DDBJ databases">
        <title>Adhaeribacter sp. HMF7605 Genome sequencing and assembly.</title>
        <authorList>
            <person name="Kang H."/>
            <person name="Kang J."/>
            <person name="Cha I."/>
            <person name="Kim H."/>
            <person name="Joh K."/>
        </authorList>
    </citation>
    <scope>NUCLEOTIDE SEQUENCE [LARGE SCALE GENOMIC DNA]</scope>
    <source>
        <strain evidence="11 12">HMF7605</strain>
    </source>
</reference>
<dbReference type="Pfam" id="PF21082">
    <property type="entry name" value="MS_channel_3rd"/>
    <property type="match status" value="1"/>
</dbReference>
<keyword evidence="3" id="KW-1003">Cell membrane</keyword>
<dbReference type="SUPFAM" id="SSF50182">
    <property type="entry name" value="Sm-like ribonucleoproteins"/>
    <property type="match status" value="1"/>
</dbReference>
<dbReference type="Pfam" id="PF00924">
    <property type="entry name" value="MS_channel_2nd"/>
    <property type="match status" value="1"/>
</dbReference>
<organism evidence="11 12">
    <name type="scientific">Adhaeribacter arboris</name>
    <dbReference type="NCBI Taxonomy" id="2072846"/>
    <lineage>
        <taxon>Bacteria</taxon>
        <taxon>Pseudomonadati</taxon>
        <taxon>Bacteroidota</taxon>
        <taxon>Cytophagia</taxon>
        <taxon>Cytophagales</taxon>
        <taxon>Hymenobacteraceae</taxon>
        <taxon>Adhaeribacter</taxon>
    </lineage>
</organism>
<feature type="transmembrane region" description="Helical" evidence="7">
    <location>
        <begin position="90"/>
        <end position="121"/>
    </location>
</feature>
<dbReference type="RefSeq" id="WP_106929682.1">
    <property type="nucleotide sequence ID" value="NZ_PYFT01000001.1"/>
</dbReference>
<dbReference type="GO" id="GO:0008381">
    <property type="term" value="F:mechanosensitive monoatomic ion channel activity"/>
    <property type="evidence" value="ECO:0007669"/>
    <property type="project" value="InterPro"/>
</dbReference>
<proteinExistence type="inferred from homology"/>
<dbReference type="InterPro" id="IPR006685">
    <property type="entry name" value="MscS_channel_2nd"/>
</dbReference>
<name>A0A2T2YFB8_9BACT</name>
<dbReference type="PANTHER" id="PTHR30221:SF1">
    <property type="entry name" value="SMALL-CONDUCTANCE MECHANOSENSITIVE CHANNEL"/>
    <property type="match status" value="1"/>
</dbReference>
<evidence type="ECO:0000256" key="6">
    <source>
        <dbReference type="ARBA" id="ARBA00023136"/>
    </source>
</evidence>
<evidence type="ECO:0000256" key="4">
    <source>
        <dbReference type="ARBA" id="ARBA00022692"/>
    </source>
</evidence>
<gene>
    <name evidence="11" type="ORF">AHMF7605_12130</name>
</gene>
<dbReference type="InterPro" id="IPR049278">
    <property type="entry name" value="MS_channel_C"/>
</dbReference>
<dbReference type="EMBL" id="PYFT01000001">
    <property type="protein sequence ID" value="PSR54216.1"/>
    <property type="molecule type" value="Genomic_DNA"/>
</dbReference>
<feature type="transmembrane region" description="Helical" evidence="7">
    <location>
        <begin position="66"/>
        <end position="84"/>
    </location>
</feature>
<dbReference type="InterPro" id="IPR023408">
    <property type="entry name" value="MscS_beta-dom_sf"/>
</dbReference>
<feature type="domain" description="Mechanosensitive ion channel MscS C-terminal" evidence="9">
    <location>
        <begin position="182"/>
        <end position="261"/>
    </location>
</feature>
<dbReference type="Gene3D" id="3.30.70.100">
    <property type="match status" value="1"/>
</dbReference>
<feature type="transmembrane region" description="Helical" evidence="7">
    <location>
        <begin position="25"/>
        <end position="46"/>
    </location>
</feature>
<keyword evidence="5 7" id="KW-1133">Transmembrane helix</keyword>
<dbReference type="InterPro" id="IPR011014">
    <property type="entry name" value="MscS_channel_TM-2"/>
</dbReference>
<keyword evidence="12" id="KW-1185">Reference proteome</keyword>
<evidence type="ECO:0000256" key="3">
    <source>
        <dbReference type="ARBA" id="ARBA00022475"/>
    </source>
</evidence>
<evidence type="ECO:0000259" key="8">
    <source>
        <dbReference type="Pfam" id="PF00924"/>
    </source>
</evidence>
<feature type="domain" description="Mechanosensitive ion channel MscS" evidence="8">
    <location>
        <begin position="108"/>
        <end position="172"/>
    </location>
</feature>
<dbReference type="InterPro" id="IPR011066">
    <property type="entry name" value="MscS_channel_C_sf"/>
</dbReference>
<comment type="subcellular location">
    <subcellularLocation>
        <location evidence="1">Cell membrane</location>
        <topology evidence="1">Multi-pass membrane protein</topology>
    </subcellularLocation>
</comment>
<feature type="domain" description="Mechanosensitive ion channel transmembrane helices 2/3" evidence="10">
    <location>
        <begin position="65"/>
        <end position="106"/>
    </location>
</feature>
<evidence type="ECO:0000259" key="10">
    <source>
        <dbReference type="Pfam" id="PF21088"/>
    </source>
</evidence>
<dbReference type="Pfam" id="PF21088">
    <property type="entry name" value="MS_channel_1st"/>
    <property type="match status" value="1"/>
</dbReference>
<dbReference type="PANTHER" id="PTHR30221">
    <property type="entry name" value="SMALL-CONDUCTANCE MECHANOSENSITIVE CHANNEL"/>
    <property type="match status" value="1"/>
</dbReference>
<evidence type="ECO:0000256" key="1">
    <source>
        <dbReference type="ARBA" id="ARBA00004651"/>
    </source>
</evidence>
<evidence type="ECO:0000259" key="9">
    <source>
        <dbReference type="Pfam" id="PF21082"/>
    </source>
</evidence>
<dbReference type="InterPro" id="IPR049142">
    <property type="entry name" value="MS_channel_1st"/>
</dbReference>
<dbReference type="SUPFAM" id="SSF82861">
    <property type="entry name" value="Mechanosensitive channel protein MscS (YggB), transmembrane region"/>
    <property type="match status" value="1"/>
</dbReference>
<evidence type="ECO:0000256" key="5">
    <source>
        <dbReference type="ARBA" id="ARBA00022989"/>
    </source>
</evidence>
<accession>A0A2T2YFB8</accession>
<dbReference type="GO" id="GO:0005886">
    <property type="term" value="C:plasma membrane"/>
    <property type="evidence" value="ECO:0007669"/>
    <property type="project" value="UniProtKB-SubCell"/>
</dbReference>
<dbReference type="InterPro" id="IPR010920">
    <property type="entry name" value="LSM_dom_sf"/>
</dbReference>
<sequence length="271" mass="29974">MNGLFDFAKYRETLTTFFITYGARFLVATLLLFIGLWVITRLVRFLDREMITHHVDPSLRPFLRNVLNVSLKILLLIAVIGQLGMEMTSIFAVLGSAGLAIGLALQGSLANFAGGVLILALKPFRVGDYIEAQGVSGNVNLINILNTVIKTSDNKTIYIPNGPLASSTIVNYDVETNRRADVRILVHYGNDITLAKELITQIITHDSRILPQPAPQVVTENTDLGVNIFTRVWAERGNVGGITNDLHDWIRAAFEKNGITIAYREPVVNSR</sequence>